<evidence type="ECO:0000313" key="3">
    <source>
        <dbReference type="EMBL" id="PSK97094.1"/>
    </source>
</evidence>
<proteinExistence type="predicted"/>
<evidence type="ECO:0000256" key="1">
    <source>
        <dbReference type="SAM" id="MobiDB-lite"/>
    </source>
</evidence>
<evidence type="ECO:0000313" key="4">
    <source>
        <dbReference type="Proteomes" id="UP000240542"/>
    </source>
</evidence>
<dbReference type="RefSeq" id="WP_106583491.1">
    <property type="nucleotide sequence ID" value="NZ_PYGA01000009.1"/>
</dbReference>
<protein>
    <submittedName>
        <fullName evidence="3">Uncharacterized protein</fullName>
    </submittedName>
</protein>
<feature type="transmembrane region" description="Helical" evidence="2">
    <location>
        <begin position="201"/>
        <end position="219"/>
    </location>
</feature>
<sequence length="314" mass="31289">MVIPPVTDVRGRPNGMLALLLTLITAMFVFAVYLTFGGVPCEQYTLTEITSESAETELPSPAPVPEELLDSGAPVPEELLGSGAPVPEDLRSEVTVPPAPEATPPAEGDTDDALIAPAPCVGSASTGRGLWAAGSGIVLIWMYRRIRNGRAMDVPAVLLAAILLTAVWLLAWPSAGAAEAAVCGGPVVDPSGACPETQGRLTRVLFLMLFAVPLAMGVVRRDVLAAIGARPDGPGGLAAADGPAPTGPPGPQGGDRSEAGQHGGETGGDKGGGAGGSRDAGRNGDGAPDQGDDGDDGGAAGAADQGGDDGGRRP</sequence>
<feature type="compositionally biased region" description="Gly residues" evidence="1">
    <location>
        <begin position="261"/>
        <end position="278"/>
    </location>
</feature>
<keyword evidence="4" id="KW-1185">Reference proteome</keyword>
<keyword evidence="2" id="KW-1133">Transmembrane helix</keyword>
<keyword evidence="2" id="KW-0812">Transmembrane</keyword>
<dbReference type="AlphaFoldDB" id="A0A2P8DIQ1"/>
<dbReference type="EMBL" id="PYGA01000009">
    <property type="protein sequence ID" value="PSK97094.1"/>
    <property type="molecule type" value="Genomic_DNA"/>
</dbReference>
<feature type="compositionally biased region" description="Low complexity" evidence="1">
    <location>
        <begin position="231"/>
        <end position="244"/>
    </location>
</feature>
<accession>A0A2P8DIQ1</accession>
<comment type="caution">
    <text evidence="3">The sequence shown here is derived from an EMBL/GenBank/DDBJ whole genome shotgun (WGS) entry which is preliminary data.</text>
</comment>
<dbReference type="Proteomes" id="UP000240542">
    <property type="component" value="Unassembled WGS sequence"/>
</dbReference>
<organism evidence="3 4">
    <name type="scientific">Murinocardiopsis flavida</name>
    <dbReference type="NCBI Taxonomy" id="645275"/>
    <lineage>
        <taxon>Bacteria</taxon>
        <taxon>Bacillati</taxon>
        <taxon>Actinomycetota</taxon>
        <taxon>Actinomycetes</taxon>
        <taxon>Streptosporangiales</taxon>
        <taxon>Nocardiopsidaceae</taxon>
        <taxon>Murinocardiopsis</taxon>
    </lineage>
</organism>
<feature type="transmembrane region" description="Helical" evidence="2">
    <location>
        <begin position="151"/>
        <end position="171"/>
    </location>
</feature>
<feature type="region of interest" description="Disordered" evidence="1">
    <location>
        <begin position="231"/>
        <end position="314"/>
    </location>
</feature>
<evidence type="ECO:0000256" key="2">
    <source>
        <dbReference type="SAM" id="Phobius"/>
    </source>
</evidence>
<feature type="transmembrane region" description="Helical" evidence="2">
    <location>
        <begin position="15"/>
        <end position="36"/>
    </location>
</feature>
<name>A0A2P8DIQ1_9ACTN</name>
<feature type="region of interest" description="Disordered" evidence="1">
    <location>
        <begin position="52"/>
        <end position="112"/>
    </location>
</feature>
<reference evidence="3 4" key="1">
    <citation type="submission" date="2018-03" db="EMBL/GenBank/DDBJ databases">
        <title>Genomic Encyclopedia of Archaeal and Bacterial Type Strains, Phase II (KMG-II): from individual species to whole genera.</title>
        <authorList>
            <person name="Goeker M."/>
        </authorList>
    </citation>
    <scope>NUCLEOTIDE SEQUENCE [LARGE SCALE GENOMIC DNA]</scope>
    <source>
        <strain evidence="3 4">DSM 45312</strain>
    </source>
</reference>
<keyword evidence="2" id="KW-0472">Membrane</keyword>
<gene>
    <name evidence="3" type="ORF">CLV63_10997</name>
</gene>